<dbReference type="Pfam" id="PF12697">
    <property type="entry name" value="Abhydrolase_6"/>
    <property type="match status" value="1"/>
</dbReference>
<organism evidence="2 3">
    <name type="scientific">Methyloligella solikamskensis</name>
    <dbReference type="NCBI Taxonomy" id="1177756"/>
    <lineage>
        <taxon>Bacteria</taxon>
        <taxon>Pseudomonadati</taxon>
        <taxon>Pseudomonadota</taxon>
        <taxon>Alphaproteobacteria</taxon>
        <taxon>Hyphomicrobiales</taxon>
        <taxon>Hyphomicrobiaceae</taxon>
        <taxon>Methyloligella</taxon>
    </lineage>
</organism>
<dbReference type="InterPro" id="IPR000073">
    <property type="entry name" value="AB_hydrolase_1"/>
</dbReference>
<dbReference type="InterPro" id="IPR029058">
    <property type="entry name" value="AB_hydrolase_fold"/>
</dbReference>
<reference evidence="3" key="1">
    <citation type="journal article" date="2019" name="Int. J. Syst. Evol. Microbiol.">
        <title>The Global Catalogue of Microorganisms (GCM) 10K type strain sequencing project: providing services to taxonomists for standard genome sequencing and annotation.</title>
        <authorList>
            <consortium name="The Broad Institute Genomics Platform"/>
            <consortium name="The Broad Institute Genome Sequencing Center for Infectious Disease"/>
            <person name="Wu L."/>
            <person name="Ma J."/>
        </authorList>
    </citation>
    <scope>NUCLEOTIDE SEQUENCE [LARGE SCALE GENOMIC DNA]</scope>
    <source>
        <strain evidence="3">CCUG 61697</strain>
    </source>
</reference>
<dbReference type="RefSeq" id="WP_379089905.1">
    <property type="nucleotide sequence ID" value="NZ_JBHTJO010000001.1"/>
</dbReference>
<dbReference type="Gene3D" id="3.40.50.1820">
    <property type="entry name" value="alpha/beta hydrolase"/>
    <property type="match status" value="1"/>
</dbReference>
<evidence type="ECO:0000313" key="3">
    <source>
        <dbReference type="Proteomes" id="UP001597102"/>
    </source>
</evidence>
<dbReference type="EMBL" id="JBHTJO010000001">
    <property type="protein sequence ID" value="MFD0987683.1"/>
    <property type="molecule type" value="Genomic_DNA"/>
</dbReference>
<dbReference type="Proteomes" id="UP001597102">
    <property type="component" value="Unassembled WGS sequence"/>
</dbReference>
<sequence>MHFVLVHGWGFHPGIFDALAERLEGDVTRVDLGFVSGGPDEALGPSDTWPEEAIAIGHSLGVLWLLHERPDSFRALVSLQGFDAFASHIGRAKVAGMRKALKRDPYGLMRMFWKSCGAEPFVAEDALNVDRLGEGLDWLMEWDASAAREAMKAPILPLASRDDPIVPEAMSAAIWRDPVEWADLSGHLLPARHPEWCAERIMGFARRALAENEFTDDVTP</sequence>
<feature type="domain" description="AB hydrolase-1" evidence="1">
    <location>
        <begin position="3"/>
        <end position="199"/>
    </location>
</feature>
<keyword evidence="3" id="KW-1185">Reference proteome</keyword>
<keyword evidence="2" id="KW-0378">Hydrolase</keyword>
<evidence type="ECO:0000259" key="1">
    <source>
        <dbReference type="Pfam" id="PF12697"/>
    </source>
</evidence>
<name>A0ABW3JB40_9HYPH</name>
<accession>A0ABW3JB40</accession>
<gene>
    <name evidence="2" type="ORF">ACFQ2F_11305</name>
</gene>
<protein>
    <submittedName>
        <fullName evidence="2">Alpha/beta fold hydrolase</fullName>
    </submittedName>
</protein>
<evidence type="ECO:0000313" key="2">
    <source>
        <dbReference type="EMBL" id="MFD0987683.1"/>
    </source>
</evidence>
<comment type="caution">
    <text evidence="2">The sequence shown here is derived from an EMBL/GenBank/DDBJ whole genome shotgun (WGS) entry which is preliminary data.</text>
</comment>
<dbReference type="GO" id="GO:0016787">
    <property type="term" value="F:hydrolase activity"/>
    <property type="evidence" value="ECO:0007669"/>
    <property type="project" value="UniProtKB-KW"/>
</dbReference>
<proteinExistence type="predicted"/>
<dbReference type="SUPFAM" id="SSF53474">
    <property type="entry name" value="alpha/beta-Hydrolases"/>
    <property type="match status" value="1"/>
</dbReference>